<dbReference type="SMART" id="SM01117">
    <property type="entry name" value="Cyt-b5"/>
    <property type="match status" value="1"/>
</dbReference>
<dbReference type="InterPro" id="IPR036400">
    <property type="entry name" value="Cyt_B5-like_heme/steroid_sf"/>
</dbReference>
<dbReference type="PANTHER" id="PTHR19359:SF95">
    <property type="entry name" value="CYTOCHROME B5 TYPE B"/>
    <property type="match status" value="1"/>
</dbReference>
<dbReference type="PANTHER" id="PTHR19359">
    <property type="entry name" value="CYTOCHROME B5"/>
    <property type="match status" value="1"/>
</dbReference>
<feature type="domain" description="Cytochrome b5 heme-binding" evidence="5">
    <location>
        <begin position="12"/>
        <end position="91"/>
    </location>
</feature>
<gene>
    <name evidence="6" type="ORF">PLOB_00029462</name>
</gene>
<protein>
    <recommendedName>
        <fullName evidence="5">Cytochrome b5 heme-binding domain-containing protein</fullName>
    </recommendedName>
</protein>
<dbReference type="PROSITE" id="PS50255">
    <property type="entry name" value="CYTOCHROME_B5_2"/>
    <property type="match status" value="1"/>
</dbReference>
<keyword evidence="7" id="KW-1185">Reference proteome</keyword>
<dbReference type="InterPro" id="IPR050668">
    <property type="entry name" value="Cytochrome_b5"/>
</dbReference>
<comment type="caution">
    <text evidence="6">The sequence shown here is derived from an EMBL/GenBank/DDBJ whole genome shotgun (WGS) entry which is preliminary data.</text>
</comment>
<comment type="similarity">
    <text evidence="4">Belongs to the cytochrome b5 family.</text>
</comment>
<dbReference type="SUPFAM" id="SSF55856">
    <property type="entry name" value="Cytochrome b5-like heme/steroid binding domain"/>
    <property type="match status" value="1"/>
</dbReference>
<evidence type="ECO:0000313" key="7">
    <source>
        <dbReference type="Proteomes" id="UP001159405"/>
    </source>
</evidence>
<dbReference type="Proteomes" id="UP001159405">
    <property type="component" value="Unassembled WGS sequence"/>
</dbReference>
<reference evidence="6 7" key="1">
    <citation type="submission" date="2022-05" db="EMBL/GenBank/DDBJ databases">
        <authorList>
            <consortium name="Genoscope - CEA"/>
            <person name="William W."/>
        </authorList>
    </citation>
    <scope>NUCLEOTIDE SEQUENCE [LARGE SCALE GENOMIC DNA]</scope>
</reference>
<proteinExistence type="inferred from homology"/>
<dbReference type="EMBL" id="CALNXK010000037">
    <property type="protein sequence ID" value="CAH3122602.1"/>
    <property type="molecule type" value="Genomic_DNA"/>
</dbReference>
<keyword evidence="3" id="KW-0408">Iron</keyword>
<sequence length="101" mass="11099">MLRTNNSNTLVEPSISLQELQKHNKVDDAWIVISGKVYDVSDYVTTHPGQEAILKNVGGDSTQGFTQQPAHRVVKNHISSLLEKFYVGDLSPTDVKHGGPT</sequence>
<evidence type="ECO:0000256" key="1">
    <source>
        <dbReference type="ARBA" id="ARBA00022617"/>
    </source>
</evidence>
<evidence type="ECO:0000256" key="4">
    <source>
        <dbReference type="ARBA" id="ARBA00038168"/>
    </source>
</evidence>
<dbReference type="InterPro" id="IPR001199">
    <property type="entry name" value="Cyt_B5-like_heme/steroid-bd"/>
</dbReference>
<dbReference type="Pfam" id="PF00173">
    <property type="entry name" value="Cyt-b5"/>
    <property type="match status" value="1"/>
</dbReference>
<organism evidence="6 7">
    <name type="scientific">Porites lobata</name>
    <dbReference type="NCBI Taxonomy" id="104759"/>
    <lineage>
        <taxon>Eukaryota</taxon>
        <taxon>Metazoa</taxon>
        <taxon>Cnidaria</taxon>
        <taxon>Anthozoa</taxon>
        <taxon>Hexacorallia</taxon>
        <taxon>Scleractinia</taxon>
        <taxon>Fungiina</taxon>
        <taxon>Poritidae</taxon>
        <taxon>Porites</taxon>
    </lineage>
</organism>
<evidence type="ECO:0000256" key="3">
    <source>
        <dbReference type="ARBA" id="ARBA00023004"/>
    </source>
</evidence>
<name>A0ABN8NUE9_9CNID</name>
<keyword evidence="2" id="KW-0479">Metal-binding</keyword>
<evidence type="ECO:0000256" key="2">
    <source>
        <dbReference type="ARBA" id="ARBA00022723"/>
    </source>
</evidence>
<dbReference type="Gene3D" id="3.10.120.10">
    <property type="entry name" value="Cytochrome b5-like heme/steroid binding domain"/>
    <property type="match status" value="1"/>
</dbReference>
<keyword evidence="1" id="KW-0349">Heme</keyword>
<evidence type="ECO:0000259" key="5">
    <source>
        <dbReference type="PROSITE" id="PS50255"/>
    </source>
</evidence>
<accession>A0ABN8NUE9</accession>
<evidence type="ECO:0000313" key="6">
    <source>
        <dbReference type="EMBL" id="CAH3122602.1"/>
    </source>
</evidence>